<dbReference type="InterPro" id="IPR036156">
    <property type="entry name" value="Beta-gal/glucu_dom_sf"/>
</dbReference>
<dbReference type="AlphaFoldDB" id="E7G8M8"/>
<evidence type="ECO:0000256" key="3">
    <source>
        <dbReference type="ARBA" id="ARBA00023295"/>
    </source>
</evidence>
<proteinExistence type="inferred from homology"/>
<name>E7G8M8_9FIRM</name>
<protein>
    <submittedName>
        <fullName evidence="7">Uncharacterized protein</fullName>
    </submittedName>
</protein>
<gene>
    <name evidence="7" type="ORF">HMPREF9488_01116</name>
</gene>
<reference evidence="7 8" key="1">
    <citation type="submission" date="2010-12" db="EMBL/GenBank/DDBJ databases">
        <title>The Genome Sequence of Coprobacillus sp. strain 29_1.</title>
        <authorList>
            <consortium name="The Broad Institute Genome Sequencing Platform"/>
            <person name="Earl A."/>
            <person name="Ward D."/>
            <person name="Feldgarden M."/>
            <person name="Gevers D."/>
            <person name="Daigneault M."/>
            <person name="Sibley C.D."/>
            <person name="White A."/>
            <person name="Strauss J."/>
            <person name="Allen-Vercoe E."/>
            <person name="Young S.K."/>
            <person name="Zeng Q."/>
            <person name="Gargeya S."/>
            <person name="Fitzgerald M."/>
            <person name="Haas B."/>
            <person name="Abouelleil A."/>
            <person name="Alvarado L."/>
            <person name="Arachchi H.M."/>
            <person name="Berlin A."/>
            <person name="Brown A."/>
            <person name="Chapman S.B."/>
            <person name="Chen Z."/>
            <person name="Dunbar C."/>
            <person name="Freedman E."/>
            <person name="Gearin G."/>
            <person name="Gellesch M."/>
            <person name="Goldberg J."/>
            <person name="Griggs A."/>
            <person name="Gujja S."/>
            <person name="Heilman E."/>
            <person name="Heiman D."/>
            <person name="Howarth C."/>
            <person name="Larson L."/>
            <person name="Lui A."/>
            <person name="MacDonald P.J.P."/>
            <person name="Mehta T."/>
            <person name="Montmayeur A."/>
            <person name="Murphy C."/>
            <person name="Neiman D."/>
            <person name="Pearson M."/>
            <person name="Priest M."/>
            <person name="Roberts A."/>
            <person name="Saif S."/>
            <person name="Shea T."/>
            <person name="Shenoy N."/>
            <person name="Sisk P."/>
            <person name="Stolte C."/>
            <person name="Sykes S."/>
            <person name="White J."/>
            <person name="Yandava C."/>
            <person name="Nusbaum C."/>
            <person name="Birren B."/>
        </authorList>
    </citation>
    <scope>NUCLEOTIDE SEQUENCE [LARGE SCALE GENOMIC DNA]</scope>
    <source>
        <strain evidence="7 8">29_1</strain>
    </source>
</reference>
<dbReference type="PANTHER" id="PTHR42732:SF2">
    <property type="entry name" value="BETA-MANNOSIDASE"/>
    <property type="match status" value="1"/>
</dbReference>
<dbReference type="STRING" id="100884.GCA_000269565_02960"/>
<dbReference type="InterPro" id="IPR006102">
    <property type="entry name" value="Ig-like_GH2"/>
</dbReference>
<dbReference type="HOGENOM" id="CLU_009935_3_1_9"/>
<dbReference type="InterPro" id="IPR017853">
    <property type="entry name" value="GH"/>
</dbReference>
<keyword evidence="8" id="KW-1185">Reference proteome</keyword>
<evidence type="ECO:0000259" key="6">
    <source>
        <dbReference type="Pfam" id="PF02837"/>
    </source>
</evidence>
<dbReference type="InterPro" id="IPR006103">
    <property type="entry name" value="Glyco_hydro_2_cat"/>
</dbReference>
<dbReference type="SUPFAM" id="SSF49785">
    <property type="entry name" value="Galactose-binding domain-like"/>
    <property type="match status" value="1"/>
</dbReference>
<dbReference type="InterPro" id="IPR008979">
    <property type="entry name" value="Galactose-bd-like_sf"/>
</dbReference>
<dbReference type="GeneID" id="78230759"/>
<dbReference type="Gene3D" id="3.20.20.80">
    <property type="entry name" value="Glycosidases"/>
    <property type="match status" value="1"/>
</dbReference>
<dbReference type="SUPFAM" id="SSF51445">
    <property type="entry name" value="(Trans)glycosidases"/>
    <property type="match status" value="1"/>
</dbReference>
<evidence type="ECO:0000313" key="8">
    <source>
        <dbReference type="Proteomes" id="UP000003157"/>
    </source>
</evidence>
<dbReference type="Proteomes" id="UP000003157">
    <property type="component" value="Unassembled WGS sequence"/>
</dbReference>
<dbReference type="EMBL" id="ADKX01000020">
    <property type="protein sequence ID" value="EFW05607.1"/>
    <property type="molecule type" value="Genomic_DNA"/>
</dbReference>
<dbReference type="SUPFAM" id="SSF49303">
    <property type="entry name" value="beta-Galactosidase/glucuronidase domain"/>
    <property type="match status" value="1"/>
</dbReference>
<evidence type="ECO:0000259" key="5">
    <source>
        <dbReference type="Pfam" id="PF02836"/>
    </source>
</evidence>
<evidence type="ECO:0000256" key="1">
    <source>
        <dbReference type="ARBA" id="ARBA00007401"/>
    </source>
</evidence>
<sequence length="587" mass="69211">MNLIDAIKTVRLFPKEEALIPLETRWGKNLDDQHVLEEYPRPQMIRNNYINLNGYWDYAITPDKSIPPQYQGKILVPFSPEASLSKVNKQLQPNEYLWYQRTLPICKHRHKCCLLHFGAVDQTASIYINQKKVFHHVGGYLPFTIDITRFLNENSNILTVRVQDVSETSYQSIGKQRLKRGGMYYTAQSGIWQTVWLEWVSETYIQDVKITPDYDHNQIEVKVFLNQPTQELIHFQINDENIVSISSDQNIITQYLKIDHKISWTPDSPYLYNLHVSIVNDHVKCYFAMRLYTIEKDKENIPRICLNHQPIFMNGVLDQGYWPDGLYTAPSDEALIYDIQTMKDLGFNTIRKHIKIEPSRWYYHCDRLGMIVWQDMVNGGEKYHTWFITWMPSLISWTKKHISDKHNYLLGRKNAIGKEEWIQECERTIQHLSHFPCISTWVIFNEGWGQFETVKLTKYIHKLDPSRFIDSASGWFDQKCGDFRSEHHYFDEPKIIPDSRAFILSEYGGYVYQVPHHISIKKSYGYKTFLNQEELTLGYQKLFKETVEPLIQKGLCGAIYTQVSDIEEEVNGLLTYDREVCKLIKQK</sequence>
<dbReference type="InterPro" id="IPR006104">
    <property type="entry name" value="Glyco_hydro_2_N"/>
</dbReference>
<organism evidence="7 8">
    <name type="scientific">Coprobacillus cateniformis</name>
    <dbReference type="NCBI Taxonomy" id="100884"/>
    <lineage>
        <taxon>Bacteria</taxon>
        <taxon>Bacillati</taxon>
        <taxon>Bacillota</taxon>
        <taxon>Erysipelotrichia</taxon>
        <taxon>Erysipelotrichales</taxon>
        <taxon>Coprobacillaceae</taxon>
        <taxon>Coprobacillus</taxon>
    </lineage>
</organism>
<dbReference type="Gene3D" id="2.60.40.10">
    <property type="entry name" value="Immunoglobulins"/>
    <property type="match status" value="1"/>
</dbReference>
<evidence type="ECO:0000256" key="2">
    <source>
        <dbReference type="ARBA" id="ARBA00022801"/>
    </source>
</evidence>
<feature type="domain" description="Glycoside hydrolase family 2 catalytic" evidence="5">
    <location>
        <begin position="304"/>
        <end position="556"/>
    </location>
</feature>
<dbReference type="GO" id="GO:0005975">
    <property type="term" value="P:carbohydrate metabolic process"/>
    <property type="evidence" value="ECO:0007669"/>
    <property type="project" value="InterPro"/>
</dbReference>
<dbReference type="Pfam" id="PF00703">
    <property type="entry name" value="Glyco_hydro_2"/>
    <property type="match status" value="1"/>
</dbReference>
<dbReference type="PANTHER" id="PTHR42732">
    <property type="entry name" value="BETA-GALACTOSIDASE"/>
    <property type="match status" value="1"/>
</dbReference>
<keyword evidence="3" id="KW-0326">Glycosidase</keyword>
<evidence type="ECO:0000313" key="7">
    <source>
        <dbReference type="EMBL" id="EFW05607.1"/>
    </source>
</evidence>
<dbReference type="Gene3D" id="2.60.120.260">
    <property type="entry name" value="Galactose-binding domain-like"/>
    <property type="match status" value="1"/>
</dbReference>
<dbReference type="OrthoDB" id="9762066at2"/>
<comment type="similarity">
    <text evidence="1">Belongs to the glycosyl hydrolase 2 family.</text>
</comment>
<accession>E7G8M8</accession>
<dbReference type="RefSeq" id="WP_008788232.1">
    <property type="nucleotide sequence ID" value="NZ_AKCB01000002.1"/>
</dbReference>
<feature type="domain" description="Glycosyl hydrolases family 2 sugar binding" evidence="6">
    <location>
        <begin position="94"/>
        <end position="182"/>
    </location>
</feature>
<feature type="domain" description="Glycoside hydrolase family 2 immunoglobulin-like beta-sandwich" evidence="4">
    <location>
        <begin position="203"/>
        <end position="290"/>
    </location>
</feature>
<dbReference type="InterPro" id="IPR051913">
    <property type="entry name" value="GH2_Domain-Containing"/>
</dbReference>
<dbReference type="Pfam" id="PF02837">
    <property type="entry name" value="Glyco_hydro_2_N"/>
    <property type="match status" value="1"/>
</dbReference>
<evidence type="ECO:0000259" key="4">
    <source>
        <dbReference type="Pfam" id="PF00703"/>
    </source>
</evidence>
<dbReference type="eggNOG" id="COG3250">
    <property type="taxonomic scope" value="Bacteria"/>
</dbReference>
<keyword evidence="2" id="KW-0378">Hydrolase</keyword>
<comment type="caution">
    <text evidence="7">The sequence shown here is derived from an EMBL/GenBank/DDBJ whole genome shotgun (WGS) entry which is preliminary data.</text>
</comment>
<dbReference type="Pfam" id="PF02836">
    <property type="entry name" value="Glyco_hydro_2_C"/>
    <property type="match status" value="1"/>
</dbReference>
<dbReference type="InterPro" id="IPR013783">
    <property type="entry name" value="Ig-like_fold"/>
</dbReference>
<dbReference type="GO" id="GO:0004553">
    <property type="term" value="F:hydrolase activity, hydrolyzing O-glycosyl compounds"/>
    <property type="evidence" value="ECO:0007669"/>
    <property type="project" value="InterPro"/>
</dbReference>